<gene>
    <name evidence="1" type="ORF">SAMN05661053_2181</name>
</gene>
<accession>A0A380S6A6</accession>
<name>A0A380S6A6_FIBSU</name>
<proteinExistence type="predicted"/>
<organism evidence="1 2">
    <name type="scientific">Fibrobacter succinogenes</name>
    <name type="common">Bacteroides succinogenes</name>
    <dbReference type="NCBI Taxonomy" id="833"/>
    <lineage>
        <taxon>Bacteria</taxon>
        <taxon>Pseudomonadati</taxon>
        <taxon>Fibrobacterota</taxon>
        <taxon>Fibrobacteria</taxon>
        <taxon>Fibrobacterales</taxon>
        <taxon>Fibrobacteraceae</taxon>
        <taxon>Fibrobacter</taxon>
    </lineage>
</organism>
<evidence type="ECO:0000313" key="2">
    <source>
        <dbReference type="Proteomes" id="UP000255423"/>
    </source>
</evidence>
<evidence type="ECO:0008006" key="3">
    <source>
        <dbReference type="Google" id="ProtNLM"/>
    </source>
</evidence>
<reference evidence="1 2" key="1">
    <citation type="submission" date="2017-08" db="EMBL/GenBank/DDBJ databases">
        <authorList>
            <person name="de Groot N.N."/>
        </authorList>
    </citation>
    <scope>NUCLEOTIDE SEQUENCE [LARGE SCALE GENOMIC DNA]</scope>
    <source>
        <strain evidence="1 2">HM2</strain>
    </source>
</reference>
<protein>
    <recommendedName>
        <fullName evidence="3">Helicase XPB/Ssl2 N-terminal domain-containing protein</fullName>
    </recommendedName>
</protein>
<sequence length="631" mass="71661">MFDLSAFFDGMSKPLLRNAHAKAFGKKGLLNNALIQSETLSYYSDKERVAGLFSKMEMWQRRCLNLIYNSGSRGLAFNELRLTVPVSKNRELQTFLLTMCREYVLYRSFVGGTPIYMGFSDFIGCFDIKPEGEIDTVSPLISYQNLLDWHVCVVLANAKKKQLRINTNGTLHRRGRQICAEVFTASRHASEKACEQEISLIFSFLVQNGWLERENTFLLPSATAIDFIHKNGFRLHQDVISWWIKERFHGDRDLCARLLTSIGEGLSAADAAQLFWVMDPSYRLQEKNKVLPWEFLPRPLCELWILGLVDFRMAQGKVTAVVVSKSGKDWLETSIASIPEANLTALPNFDLVVSTGMAPRVLYSLACLAKVKNDETFLCFTLEKETYVAGLKSGFPESEVENLRSWLKPPENVSSTLAEWNASFYGAKVRTARLLKVESKEVLSELSRFPQFMECTEEYIPGYGFILNPELESRAFEILENYGFFPYAGESTENRTPAAQEEWKAEFSIAWPEAKKIDYELRDEADEASAQATMDSTKYGSVYQKLSTFDLVKVLRYAKTVGTPLAAKIMDKTKRNAKLEEKMFYVHALHLAKSPSMVEIQESGKEEKFSLDLSFIQEIKVLSKKAAAPQV</sequence>
<dbReference type="EMBL" id="UHJL01000003">
    <property type="protein sequence ID" value="SUQ24767.1"/>
    <property type="molecule type" value="Genomic_DNA"/>
</dbReference>
<dbReference type="AlphaFoldDB" id="A0A380S6A6"/>
<dbReference type="Proteomes" id="UP000255423">
    <property type="component" value="Unassembled WGS sequence"/>
</dbReference>
<evidence type="ECO:0000313" key="1">
    <source>
        <dbReference type="EMBL" id="SUQ24767.1"/>
    </source>
</evidence>